<name>A0A6N4SPY2_CYTH3</name>
<proteinExistence type="predicted"/>
<feature type="transmembrane region" description="Helical" evidence="1">
    <location>
        <begin position="6"/>
        <end position="26"/>
    </location>
</feature>
<accession>A0A6N4SPY2</accession>
<keyword evidence="1" id="KW-0812">Transmembrane</keyword>
<sequence length="355" mass="40992">MHIFLTIIVTFLCMPWPAMIMMSPMMIAAPGFANKKSYIICAMLFFIYPSGIFLLLKLTGYSFYGTDPIWWAAAACIAGMLVSLLYQLPKQLYNTWKGISNYDYFITDTSVYFNGSKLKNADAKTFTHFNNRGYYSKDKNQVYYNSKKIDTADAATFQPLLHDDTKSFWHDKNNAYYQWNQRIKGADGASLEYAGERYVYDRKHVFFENTLLQDADRTTFKTMPGNTGKDNKNVFIRSIKVTAVKDPASFEIISIQDELFGKDKNQIYALHYSAEQPLIPFPDADIATFEVIGEQYAKDKNKVYYYSYHLNEIRVLADADPETFTLYFDQSRRTDATDGKKYYRAGILHAEQKSN</sequence>
<dbReference type="Pfam" id="PF13644">
    <property type="entry name" value="DKNYY"/>
    <property type="match status" value="1"/>
</dbReference>
<keyword evidence="3" id="KW-1185">Reference proteome</keyword>
<gene>
    <name evidence="2" type="ordered locus">CHU_1120</name>
</gene>
<dbReference type="KEGG" id="chu:CHU_1120"/>
<dbReference type="InterPro" id="IPR027375">
    <property type="entry name" value="DKNYY"/>
</dbReference>
<dbReference type="Proteomes" id="UP000001822">
    <property type="component" value="Chromosome"/>
</dbReference>
<protein>
    <submittedName>
        <fullName evidence="2">Membrane protein</fullName>
    </submittedName>
</protein>
<feature type="transmembrane region" description="Helical" evidence="1">
    <location>
        <begin position="38"/>
        <end position="56"/>
    </location>
</feature>
<reference evidence="2 3" key="1">
    <citation type="journal article" date="2007" name="Appl. Environ. Microbiol.">
        <title>Genome sequence of the cellulolytic gliding bacterium Cytophaga hutchinsonii.</title>
        <authorList>
            <person name="Xie G."/>
            <person name="Bruce D.C."/>
            <person name="Challacombe J.F."/>
            <person name="Chertkov O."/>
            <person name="Detter J.C."/>
            <person name="Gilna P."/>
            <person name="Han C.S."/>
            <person name="Lucas S."/>
            <person name="Misra M."/>
            <person name="Myers G.L."/>
            <person name="Richardson P."/>
            <person name="Tapia R."/>
            <person name="Thayer N."/>
            <person name="Thompson L.S."/>
            <person name="Brettin T.S."/>
            <person name="Henrissat B."/>
            <person name="Wilson D.B."/>
            <person name="McBride M.J."/>
        </authorList>
    </citation>
    <scope>NUCLEOTIDE SEQUENCE [LARGE SCALE GENOMIC DNA]</scope>
    <source>
        <strain evidence="3">ATCC 33406 / DSM 1761 / CIP 103989 / NBRC 15051 / NCIMB 9469 / D465</strain>
    </source>
</reference>
<evidence type="ECO:0000256" key="1">
    <source>
        <dbReference type="SAM" id="Phobius"/>
    </source>
</evidence>
<dbReference type="OrthoDB" id="1318779at2"/>
<dbReference type="AlphaFoldDB" id="A0A6N4SPY2"/>
<organism evidence="2 3">
    <name type="scientific">Cytophaga hutchinsonii (strain ATCC 33406 / DSM 1761 / CIP 103989 / NBRC 15051 / NCIMB 9469 / D465)</name>
    <dbReference type="NCBI Taxonomy" id="269798"/>
    <lineage>
        <taxon>Bacteria</taxon>
        <taxon>Pseudomonadati</taxon>
        <taxon>Bacteroidota</taxon>
        <taxon>Cytophagia</taxon>
        <taxon>Cytophagales</taxon>
        <taxon>Cytophagaceae</taxon>
        <taxon>Cytophaga</taxon>
    </lineage>
</organism>
<evidence type="ECO:0000313" key="2">
    <source>
        <dbReference type="EMBL" id="ABG58395.1"/>
    </source>
</evidence>
<evidence type="ECO:0000313" key="3">
    <source>
        <dbReference type="Proteomes" id="UP000001822"/>
    </source>
</evidence>
<keyword evidence="1" id="KW-0472">Membrane</keyword>
<dbReference type="RefSeq" id="WP_011584510.1">
    <property type="nucleotide sequence ID" value="NC_008255.1"/>
</dbReference>
<feature type="transmembrane region" description="Helical" evidence="1">
    <location>
        <begin position="68"/>
        <end position="88"/>
    </location>
</feature>
<keyword evidence="1" id="KW-1133">Transmembrane helix</keyword>
<dbReference type="EMBL" id="CP000383">
    <property type="protein sequence ID" value="ABG58395.1"/>
    <property type="molecule type" value="Genomic_DNA"/>
</dbReference>